<comment type="caution">
    <text evidence="2">The sequence shown here is derived from an EMBL/GenBank/DDBJ whole genome shotgun (WGS) entry which is preliminary data.</text>
</comment>
<evidence type="ECO:0000256" key="1">
    <source>
        <dbReference type="SAM" id="MobiDB-lite"/>
    </source>
</evidence>
<gene>
    <name evidence="2" type="ORF">SADO_15079</name>
</gene>
<feature type="compositionally biased region" description="Polar residues" evidence="1">
    <location>
        <begin position="158"/>
        <end position="168"/>
    </location>
</feature>
<sequence length="277" mass="29458">MTMNFRHALFGIVAGVGLLSGCASSPYLDPPNWLSADNSPVWTSAARSEFVESIKPGETTLGEVVAMYGPAMAYATQANDGQRTSELLWYGETGLDQPWTAVVVPGDYAAWSESSPVLAVYTSEGLKKHRSTGAASETRGRQSAVASSAEPLAAPEQASGNPASSTGTEDARPPVIENALVDGVIGPGEVDDEIAAAMAAFGNSGGTVSSFRSRFGPEADYDEDTRLFRKVGSTLFYGSEYGGGPSIWVEFDGDDRYRSTMIHVPRDGNRAPYERFF</sequence>
<dbReference type="Proteomes" id="UP001460888">
    <property type="component" value="Unassembled WGS sequence"/>
</dbReference>
<evidence type="ECO:0008006" key="4">
    <source>
        <dbReference type="Google" id="ProtNLM"/>
    </source>
</evidence>
<feature type="region of interest" description="Disordered" evidence="1">
    <location>
        <begin position="128"/>
        <end position="174"/>
    </location>
</feature>
<organism evidence="2 3">
    <name type="scientific">Salinisphaera dokdonensis CL-ES53</name>
    <dbReference type="NCBI Taxonomy" id="1304272"/>
    <lineage>
        <taxon>Bacteria</taxon>
        <taxon>Pseudomonadati</taxon>
        <taxon>Pseudomonadota</taxon>
        <taxon>Gammaproteobacteria</taxon>
        <taxon>Salinisphaerales</taxon>
        <taxon>Salinisphaeraceae</taxon>
        <taxon>Salinisphaera</taxon>
    </lineage>
</organism>
<accession>A0ABV2B3X6</accession>
<keyword evidence="3" id="KW-1185">Reference proteome</keyword>
<reference evidence="2 3" key="1">
    <citation type="submission" date="2013-03" db="EMBL/GenBank/DDBJ databases">
        <title>Salinisphaera dokdonensis CL-ES53 Genome Sequencing.</title>
        <authorList>
            <person name="Li C."/>
            <person name="Lai Q."/>
            <person name="Shao Z."/>
        </authorList>
    </citation>
    <scope>NUCLEOTIDE SEQUENCE [LARGE SCALE GENOMIC DNA]</scope>
    <source>
        <strain evidence="2 3">CL-ES53</strain>
    </source>
</reference>
<dbReference type="EMBL" id="APND01000005">
    <property type="protein sequence ID" value="MES1930584.1"/>
    <property type="molecule type" value="Genomic_DNA"/>
</dbReference>
<name>A0ABV2B3X6_9GAMM</name>
<evidence type="ECO:0000313" key="2">
    <source>
        <dbReference type="EMBL" id="MES1930584.1"/>
    </source>
</evidence>
<protein>
    <recommendedName>
        <fullName evidence="4">Lipoprotein</fullName>
    </recommendedName>
</protein>
<evidence type="ECO:0000313" key="3">
    <source>
        <dbReference type="Proteomes" id="UP001460888"/>
    </source>
</evidence>
<dbReference type="PROSITE" id="PS51257">
    <property type="entry name" value="PROKAR_LIPOPROTEIN"/>
    <property type="match status" value="1"/>
</dbReference>
<proteinExistence type="predicted"/>